<feature type="domain" description="Apple" evidence="4">
    <location>
        <begin position="122"/>
        <end position="202"/>
    </location>
</feature>
<gene>
    <name evidence="5" type="ORF">LOTGIDRAFT_238694</name>
</gene>
<dbReference type="HOGENOM" id="CLU_113469_0_0_1"/>
<keyword evidence="2" id="KW-0768">Sushi</keyword>
<evidence type="ECO:0000313" key="5">
    <source>
        <dbReference type="EMBL" id="ESO99842.1"/>
    </source>
</evidence>
<evidence type="ECO:0008006" key="7">
    <source>
        <dbReference type="Google" id="ProtNLM"/>
    </source>
</evidence>
<dbReference type="InterPro" id="IPR000436">
    <property type="entry name" value="Sushi_SCR_CCP_dom"/>
</dbReference>
<dbReference type="KEGG" id="lgi:LOTGIDRAFT_238694"/>
<accession>V4ARJ8</accession>
<evidence type="ECO:0000256" key="1">
    <source>
        <dbReference type="ARBA" id="ARBA00023157"/>
    </source>
</evidence>
<dbReference type="GeneID" id="20250834"/>
<organism evidence="5 6">
    <name type="scientific">Lottia gigantea</name>
    <name type="common">Giant owl limpet</name>
    <dbReference type="NCBI Taxonomy" id="225164"/>
    <lineage>
        <taxon>Eukaryota</taxon>
        <taxon>Metazoa</taxon>
        <taxon>Spiralia</taxon>
        <taxon>Lophotrochozoa</taxon>
        <taxon>Mollusca</taxon>
        <taxon>Gastropoda</taxon>
        <taxon>Patellogastropoda</taxon>
        <taxon>Lottioidea</taxon>
        <taxon>Lottiidae</taxon>
        <taxon>Lottia</taxon>
    </lineage>
</organism>
<dbReference type="EMBL" id="KB200890">
    <property type="protein sequence ID" value="ESO99842.1"/>
    <property type="molecule type" value="Genomic_DNA"/>
</dbReference>
<dbReference type="PROSITE" id="PS50948">
    <property type="entry name" value="PAN"/>
    <property type="match status" value="1"/>
</dbReference>
<dbReference type="PROSITE" id="PS50923">
    <property type="entry name" value="SUSHI"/>
    <property type="match status" value="1"/>
</dbReference>
<dbReference type="Proteomes" id="UP000030746">
    <property type="component" value="Unassembled WGS sequence"/>
</dbReference>
<feature type="domain" description="Sushi" evidence="3">
    <location>
        <begin position="33"/>
        <end position="86"/>
    </location>
</feature>
<evidence type="ECO:0000313" key="6">
    <source>
        <dbReference type="Proteomes" id="UP000030746"/>
    </source>
</evidence>
<dbReference type="CTD" id="20250834"/>
<dbReference type="InterPro" id="IPR003609">
    <property type="entry name" value="Pan_app"/>
</dbReference>
<keyword evidence="6" id="KW-1185">Reference proteome</keyword>
<sequence>MWKLYHQWFSILNIDDDSKTVSDTVDDERLVVVYCNEYDLPEKAEWIPRASCEENKRFACKSGYQLQIQTSCKENGKWYLEPSCQDCYKYSNVTYLVPDPIDTIPASDQEECDELCKNNTQCTYSGRSRDTRCFLFSTPVIFVSSSTDLDQCIKKCTETNECVTMSSKGTREKLCFLFNVSLNKIPDKFKNGIGYTIAEKVC</sequence>
<evidence type="ECO:0000259" key="3">
    <source>
        <dbReference type="PROSITE" id="PS50923"/>
    </source>
</evidence>
<keyword evidence="1" id="KW-1015">Disulfide bond</keyword>
<proteinExistence type="predicted"/>
<comment type="caution">
    <text evidence="2">Lacks conserved residue(s) required for the propagation of feature annotation.</text>
</comment>
<evidence type="ECO:0000256" key="2">
    <source>
        <dbReference type="PROSITE-ProRule" id="PRU00302"/>
    </source>
</evidence>
<dbReference type="RefSeq" id="XP_009049490.1">
    <property type="nucleotide sequence ID" value="XM_009051242.1"/>
</dbReference>
<protein>
    <recommendedName>
        <fullName evidence="7">Apple domain-containing protein</fullName>
    </recommendedName>
</protein>
<name>V4ARJ8_LOTGI</name>
<dbReference type="AlphaFoldDB" id="V4ARJ8"/>
<evidence type="ECO:0000259" key="4">
    <source>
        <dbReference type="PROSITE" id="PS50948"/>
    </source>
</evidence>
<reference evidence="5 6" key="1">
    <citation type="journal article" date="2013" name="Nature">
        <title>Insights into bilaterian evolution from three spiralian genomes.</title>
        <authorList>
            <person name="Simakov O."/>
            <person name="Marletaz F."/>
            <person name="Cho S.J."/>
            <person name="Edsinger-Gonzales E."/>
            <person name="Havlak P."/>
            <person name="Hellsten U."/>
            <person name="Kuo D.H."/>
            <person name="Larsson T."/>
            <person name="Lv J."/>
            <person name="Arendt D."/>
            <person name="Savage R."/>
            <person name="Osoegawa K."/>
            <person name="de Jong P."/>
            <person name="Grimwood J."/>
            <person name="Chapman J.A."/>
            <person name="Shapiro H."/>
            <person name="Aerts A."/>
            <person name="Otillar R.P."/>
            <person name="Terry A.Y."/>
            <person name="Boore J.L."/>
            <person name="Grigoriev I.V."/>
            <person name="Lindberg D.R."/>
            <person name="Seaver E.C."/>
            <person name="Weisblat D.A."/>
            <person name="Putnam N.H."/>
            <person name="Rokhsar D.S."/>
        </authorList>
    </citation>
    <scope>NUCLEOTIDE SEQUENCE [LARGE SCALE GENOMIC DNA]</scope>
</reference>